<protein>
    <submittedName>
        <fullName evidence="1">Uncharacterized protein</fullName>
    </submittedName>
</protein>
<name>A0A6H5HKJ7_9HEMI</name>
<proteinExistence type="predicted"/>
<gene>
    <name evidence="1" type="ORF">NTEN_LOCUS21979</name>
</gene>
<evidence type="ECO:0000313" key="1">
    <source>
        <dbReference type="EMBL" id="CAB0018070.1"/>
    </source>
</evidence>
<organism evidence="1 2">
    <name type="scientific">Nesidiocoris tenuis</name>
    <dbReference type="NCBI Taxonomy" id="355587"/>
    <lineage>
        <taxon>Eukaryota</taxon>
        <taxon>Metazoa</taxon>
        <taxon>Ecdysozoa</taxon>
        <taxon>Arthropoda</taxon>
        <taxon>Hexapoda</taxon>
        <taxon>Insecta</taxon>
        <taxon>Pterygota</taxon>
        <taxon>Neoptera</taxon>
        <taxon>Paraneoptera</taxon>
        <taxon>Hemiptera</taxon>
        <taxon>Heteroptera</taxon>
        <taxon>Panheteroptera</taxon>
        <taxon>Cimicomorpha</taxon>
        <taxon>Miridae</taxon>
        <taxon>Dicyphina</taxon>
        <taxon>Nesidiocoris</taxon>
    </lineage>
</organism>
<dbReference type="Proteomes" id="UP000479000">
    <property type="component" value="Unassembled WGS sequence"/>
</dbReference>
<reference evidence="1 2" key="1">
    <citation type="submission" date="2020-02" db="EMBL/GenBank/DDBJ databases">
        <authorList>
            <person name="Ferguson B K."/>
        </authorList>
    </citation>
    <scope>NUCLEOTIDE SEQUENCE [LARGE SCALE GENOMIC DNA]</scope>
</reference>
<keyword evidence="2" id="KW-1185">Reference proteome</keyword>
<evidence type="ECO:0000313" key="2">
    <source>
        <dbReference type="Proteomes" id="UP000479000"/>
    </source>
</evidence>
<dbReference type="AlphaFoldDB" id="A0A6H5HKJ7"/>
<sequence length="100" mass="11319">MYLCNRTSNEFYDVRPKAKCLLAKSSSERLLIKDLNNVSLRAAPIFHFSRPSTVPQDDRVRQRLRCKRSRSVAADNRTCGLSAAWKQQLCLSASTIVADC</sequence>
<accession>A0A6H5HKJ7</accession>
<dbReference type="EMBL" id="CADCXU010032238">
    <property type="protein sequence ID" value="CAB0018070.1"/>
    <property type="molecule type" value="Genomic_DNA"/>
</dbReference>